<comment type="caution">
    <text evidence="3">The sequence shown here is derived from an EMBL/GenBank/DDBJ whole genome shotgun (WGS) entry which is preliminary data.</text>
</comment>
<accession>A0A2U0SAT0</accession>
<evidence type="ECO:0000313" key="3">
    <source>
        <dbReference type="EMBL" id="PVX28497.1"/>
    </source>
</evidence>
<dbReference type="Pfam" id="PF07811">
    <property type="entry name" value="TadE"/>
    <property type="match status" value="1"/>
</dbReference>
<dbReference type="AlphaFoldDB" id="A0A2U0SAT0"/>
<feature type="domain" description="TadE-like" evidence="2">
    <location>
        <begin position="14"/>
        <end position="54"/>
    </location>
</feature>
<keyword evidence="1" id="KW-0472">Membrane</keyword>
<evidence type="ECO:0000313" key="4">
    <source>
        <dbReference type="Proteomes" id="UP000245890"/>
    </source>
</evidence>
<dbReference type="Proteomes" id="UP000245890">
    <property type="component" value="Unassembled WGS sequence"/>
</dbReference>
<evidence type="ECO:0000256" key="1">
    <source>
        <dbReference type="SAM" id="Phobius"/>
    </source>
</evidence>
<name>A0A2U0SAT0_9SPHN</name>
<feature type="transmembrane region" description="Helical" evidence="1">
    <location>
        <begin position="20"/>
        <end position="42"/>
    </location>
</feature>
<reference evidence="3 4" key="1">
    <citation type="submission" date="2018-05" db="EMBL/GenBank/DDBJ databases">
        <title>Description of Sphingomonas pokkalii sp nov, isolated from the rhizosphere of saline tolerant pokkali rice and its draft genome analysis.</title>
        <authorList>
            <person name="Menon R."/>
            <person name="Kumari S."/>
            <person name="Rameshkumar N."/>
        </authorList>
    </citation>
    <scope>NUCLEOTIDE SEQUENCE [LARGE SCALE GENOMIC DNA]</scope>
    <source>
        <strain evidence="3 4">L3B27</strain>
    </source>
</reference>
<dbReference type="InterPro" id="IPR012495">
    <property type="entry name" value="TadE-like_dom"/>
</dbReference>
<dbReference type="OrthoDB" id="7427484at2"/>
<keyword evidence="4" id="KW-1185">Reference proteome</keyword>
<keyword evidence="1" id="KW-1133">Transmembrane helix</keyword>
<keyword evidence="1" id="KW-0812">Transmembrane</keyword>
<dbReference type="EMBL" id="QENQ01000001">
    <property type="protein sequence ID" value="PVX28497.1"/>
    <property type="molecule type" value="Genomic_DNA"/>
</dbReference>
<organism evidence="3 4">
    <name type="scientific">Sphingomonas pokkalii</name>
    <dbReference type="NCBI Taxonomy" id="2175090"/>
    <lineage>
        <taxon>Bacteria</taxon>
        <taxon>Pseudomonadati</taxon>
        <taxon>Pseudomonadota</taxon>
        <taxon>Alphaproteobacteria</taxon>
        <taxon>Sphingomonadales</taxon>
        <taxon>Sphingomonadaceae</taxon>
        <taxon>Sphingomonas</taxon>
    </lineage>
</organism>
<protein>
    <recommendedName>
        <fullName evidence="2">TadE-like domain-containing protein</fullName>
    </recommendedName>
</protein>
<evidence type="ECO:0000259" key="2">
    <source>
        <dbReference type="Pfam" id="PF07811"/>
    </source>
</evidence>
<proteinExistence type="predicted"/>
<sequence length="166" mass="17408">MSGRRRPVLRDRRGVATIEFALLTTFFFAVMLLALDFGAYFVQRSQIGSAVSAASLSAFGARTSIPFTDLPGYVQRAARMPGLQVSVRCNGSMRCANSARSCACLTRTGSFIGATCGAGCGSGSTAGATAGYYLQITATTPYRAMVLPNGVLNGTPITQSITVRVE</sequence>
<gene>
    <name evidence="3" type="ORF">DD559_03390</name>
</gene>
<dbReference type="RefSeq" id="WP_116467946.1">
    <property type="nucleotide sequence ID" value="NZ_QENQ01000001.1"/>
</dbReference>